<feature type="signal peptide" evidence="9">
    <location>
        <begin position="1"/>
        <end position="22"/>
    </location>
</feature>
<evidence type="ECO:0000313" key="10">
    <source>
        <dbReference type="EMBL" id="KAJ0979748.1"/>
    </source>
</evidence>
<dbReference type="InterPro" id="IPR001998">
    <property type="entry name" value="Xylose_isomerase"/>
</dbReference>
<dbReference type="PROSITE" id="PS51415">
    <property type="entry name" value="XYLOSE_ISOMERASE"/>
    <property type="match status" value="1"/>
</dbReference>
<organism evidence="10 11">
    <name type="scientific">Dioscorea zingiberensis</name>
    <dbReference type="NCBI Taxonomy" id="325984"/>
    <lineage>
        <taxon>Eukaryota</taxon>
        <taxon>Viridiplantae</taxon>
        <taxon>Streptophyta</taxon>
        <taxon>Embryophyta</taxon>
        <taxon>Tracheophyta</taxon>
        <taxon>Spermatophyta</taxon>
        <taxon>Magnoliopsida</taxon>
        <taxon>Liliopsida</taxon>
        <taxon>Dioscoreales</taxon>
        <taxon>Dioscoreaceae</taxon>
        <taxon>Dioscorea</taxon>
    </lineage>
</organism>
<keyword evidence="4 8" id="KW-0479">Metal-binding</keyword>
<dbReference type="Proteomes" id="UP001085076">
    <property type="component" value="Miscellaneous, Linkage group lg03"/>
</dbReference>
<gene>
    <name evidence="10" type="ORF">J5N97_015222</name>
</gene>
<dbReference type="Gene3D" id="3.20.20.150">
    <property type="entry name" value="Divalent-metal-dependent TIM barrel enzymes"/>
    <property type="match status" value="1"/>
</dbReference>
<dbReference type="PANTHER" id="PTHR48408:SF1">
    <property type="entry name" value="XYLOSE ISOMERASE"/>
    <property type="match status" value="1"/>
</dbReference>
<dbReference type="OrthoDB" id="1730074at2759"/>
<name>A0A9D5CWN1_9LILI</name>
<accession>A0A9D5CWN1</accession>
<keyword evidence="6 8" id="KW-0119">Carbohydrate metabolism</keyword>
<sequence length="360" mass="40230">MKLKGFLLFLFLLGAVLLNVDASGKGSCPANIESKCDSSSDEWNGEFFPGIPKIKYEDWLRFSVAFWHTFRGTGADPFGAPTKAWPWEDGTNSLAMAKRRMRALFEFINKLGVERWCFHDRDIAPDGKTLAESNANLDEIIELAKELQKGTKILPLWGTAQLFMHPRYMHGAATSSELGVYAYAAAQVKKAMEVTHYLGGENFVFWGGREGYQTLLNTDMKRELDHLARFLEAAVDWKKKIGFNGTLLIEPKPQEPTKHQYDWDAATTLSFLQKYGLSGEFKLNIECNHATLSGHSCHHELETARINGLLGNIDANTGDPQIGWDTDQFLTDIGEATLVMLSVIRNEGLAPGGFNFDAKL</sequence>
<evidence type="ECO:0000256" key="6">
    <source>
        <dbReference type="ARBA" id="ARBA00023277"/>
    </source>
</evidence>
<evidence type="ECO:0000256" key="8">
    <source>
        <dbReference type="RuleBase" id="RU000609"/>
    </source>
</evidence>
<protein>
    <recommendedName>
        <fullName evidence="2 8">Xylose isomerase</fullName>
        <ecNumber evidence="2 8">5.3.1.5</ecNumber>
    </recommendedName>
</protein>
<keyword evidence="3 8" id="KW-0859">Xylose metabolism</keyword>
<dbReference type="HAMAP" id="MF_00455">
    <property type="entry name" value="Xylose_isom_A"/>
    <property type="match status" value="1"/>
</dbReference>
<dbReference type="SUPFAM" id="SSF51658">
    <property type="entry name" value="Xylose isomerase-like"/>
    <property type="match status" value="1"/>
</dbReference>
<reference evidence="10" key="2">
    <citation type="journal article" date="2022" name="Hortic Res">
        <title>The genome of Dioscorea zingiberensis sheds light on the biosynthesis, origin and evolution of the medicinally important diosgenin saponins.</title>
        <authorList>
            <person name="Li Y."/>
            <person name="Tan C."/>
            <person name="Li Z."/>
            <person name="Guo J."/>
            <person name="Li S."/>
            <person name="Chen X."/>
            <person name="Wang C."/>
            <person name="Dai X."/>
            <person name="Yang H."/>
            <person name="Song W."/>
            <person name="Hou L."/>
            <person name="Xu J."/>
            <person name="Tong Z."/>
            <person name="Xu A."/>
            <person name="Yuan X."/>
            <person name="Wang W."/>
            <person name="Yang Q."/>
            <person name="Chen L."/>
            <person name="Sun Z."/>
            <person name="Wang K."/>
            <person name="Pan B."/>
            <person name="Chen J."/>
            <person name="Bao Y."/>
            <person name="Liu F."/>
            <person name="Qi X."/>
            <person name="Gang D.R."/>
            <person name="Wen J."/>
            <person name="Li J."/>
        </authorList>
    </citation>
    <scope>NUCLEOTIDE SEQUENCE</scope>
    <source>
        <strain evidence="10">Dzin_1.0</strain>
    </source>
</reference>
<evidence type="ECO:0000256" key="9">
    <source>
        <dbReference type="SAM" id="SignalP"/>
    </source>
</evidence>
<dbReference type="EMBL" id="JAGGNH010000003">
    <property type="protein sequence ID" value="KAJ0979748.1"/>
    <property type="molecule type" value="Genomic_DNA"/>
</dbReference>
<dbReference type="PANTHER" id="PTHR48408">
    <property type="match status" value="1"/>
</dbReference>
<dbReference type="GO" id="GO:0042732">
    <property type="term" value="P:D-xylose metabolic process"/>
    <property type="evidence" value="ECO:0007669"/>
    <property type="project" value="UniProtKB-KW"/>
</dbReference>
<reference evidence="10" key="1">
    <citation type="submission" date="2021-03" db="EMBL/GenBank/DDBJ databases">
        <authorList>
            <person name="Li Z."/>
            <person name="Yang C."/>
        </authorList>
    </citation>
    <scope>NUCLEOTIDE SEQUENCE</scope>
    <source>
        <strain evidence="10">Dzin_1.0</strain>
        <tissue evidence="10">Leaf</tissue>
    </source>
</reference>
<evidence type="ECO:0000256" key="2">
    <source>
        <dbReference type="ARBA" id="ARBA00011958"/>
    </source>
</evidence>
<evidence type="ECO:0000256" key="5">
    <source>
        <dbReference type="ARBA" id="ARBA00023235"/>
    </source>
</evidence>
<comment type="similarity">
    <text evidence="1 8">Belongs to the xylose isomerase family.</text>
</comment>
<dbReference type="AlphaFoldDB" id="A0A9D5CWN1"/>
<evidence type="ECO:0000256" key="4">
    <source>
        <dbReference type="ARBA" id="ARBA00022723"/>
    </source>
</evidence>
<evidence type="ECO:0000313" key="11">
    <source>
        <dbReference type="Proteomes" id="UP001085076"/>
    </source>
</evidence>
<comment type="catalytic activity">
    <reaction evidence="7 8">
        <text>alpha-D-xylose = alpha-D-xylulofuranose</text>
        <dbReference type="Rhea" id="RHEA:22816"/>
        <dbReference type="ChEBI" id="CHEBI:28518"/>
        <dbReference type="ChEBI" id="CHEBI:188998"/>
        <dbReference type="EC" id="5.3.1.5"/>
    </reaction>
</comment>
<dbReference type="PRINTS" id="PR00688">
    <property type="entry name" value="XYLOSISMRASE"/>
</dbReference>
<evidence type="ECO:0000256" key="3">
    <source>
        <dbReference type="ARBA" id="ARBA00022629"/>
    </source>
</evidence>
<dbReference type="InterPro" id="IPR036237">
    <property type="entry name" value="Xyl_isomerase-like_sf"/>
</dbReference>
<feature type="chain" id="PRO_5038670204" description="Xylose isomerase" evidence="9">
    <location>
        <begin position="23"/>
        <end position="360"/>
    </location>
</feature>
<evidence type="ECO:0000256" key="7">
    <source>
        <dbReference type="ARBA" id="ARBA00033659"/>
    </source>
</evidence>
<keyword evidence="11" id="KW-1185">Reference proteome</keyword>
<keyword evidence="9" id="KW-0732">Signal</keyword>
<evidence type="ECO:0000256" key="1">
    <source>
        <dbReference type="ARBA" id="ARBA00005765"/>
    </source>
</evidence>
<dbReference type="NCBIfam" id="NF003998">
    <property type="entry name" value="PRK05474.1"/>
    <property type="match status" value="1"/>
</dbReference>
<comment type="caution">
    <text evidence="10">The sequence shown here is derived from an EMBL/GenBank/DDBJ whole genome shotgun (WGS) entry which is preliminary data.</text>
</comment>
<dbReference type="GO" id="GO:0046872">
    <property type="term" value="F:metal ion binding"/>
    <property type="evidence" value="ECO:0007669"/>
    <property type="project" value="UniProtKB-KW"/>
</dbReference>
<proteinExistence type="inferred from homology"/>
<dbReference type="EC" id="5.3.1.5" evidence="2 8"/>
<dbReference type="GO" id="GO:0009045">
    <property type="term" value="F:xylose isomerase activity"/>
    <property type="evidence" value="ECO:0007669"/>
    <property type="project" value="UniProtKB-EC"/>
</dbReference>
<keyword evidence="5 8" id="KW-0413">Isomerase</keyword>